<dbReference type="Pfam" id="PF13202">
    <property type="entry name" value="EF-hand_5"/>
    <property type="match status" value="1"/>
</dbReference>
<protein>
    <submittedName>
        <fullName evidence="3">EF hand domain-containing protein</fullName>
    </submittedName>
</protein>
<dbReference type="Gene3D" id="1.10.238.10">
    <property type="entry name" value="EF-hand"/>
    <property type="match status" value="1"/>
</dbReference>
<dbReference type="GO" id="GO:0005509">
    <property type="term" value="F:calcium ion binding"/>
    <property type="evidence" value="ECO:0007669"/>
    <property type="project" value="InterPro"/>
</dbReference>
<organism evidence="3 4">
    <name type="scientific">Albidovulum inexpectatum</name>
    <dbReference type="NCBI Taxonomy" id="196587"/>
    <lineage>
        <taxon>Bacteria</taxon>
        <taxon>Pseudomonadati</taxon>
        <taxon>Pseudomonadota</taxon>
        <taxon>Alphaproteobacteria</taxon>
        <taxon>Rhodobacterales</taxon>
        <taxon>Paracoccaceae</taxon>
        <taxon>Albidovulum</taxon>
    </lineage>
</organism>
<dbReference type="OrthoDB" id="5470953at2"/>
<dbReference type="EMBL" id="PRDS01000002">
    <property type="protein sequence ID" value="PPB81675.1"/>
    <property type="molecule type" value="Genomic_DNA"/>
</dbReference>
<evidence type="ECO:0000313" key="4">
    <source>
        <dbReference type="Proteomes" id="UP000239736"/>
    </source>
</evidence>
<dbReference type="CDD" id="cd00051">
    <property type="entry name" value="EFh"/>
    <property type="match status" value="1"/>
</dbReference>
<dbReference type="Proteomes" id="UP000239736">
    <property type="component" value="Unassembled WGS sequence"/>
</dbReference>
<name>A0A2S5JK88_9RHOB</name>
<sequence length="79" mass="8052">MKTINTLALVLGTAILAVAANAQTVVSDTDGNGTYSIEELRAAYPDLTDEVFATVDANGDGQVDADELAAAQEAGVLPN</sequence>
<reference evidence="3 4" key="1">
    <citation type="submission" date="2018-01" db="EMBL/GenBank/DDBJ databases">
        <title>Genomic Encyclopedia of Archaeal and Bacterial Type Strains, Phase II (KMG-II): from individual species to whole genera.</title>
        <authorList>
            <person name="Goeker M."/>
        </authorList>
    </citation>
    <scope>NUCLEOTIDE SEQUENCE [LARGE SCALE GENOMIC DNA]</scope>
    <source>
        <strain evidence="3 4">DSM 12048</strain>
    </source>
</reference>
<dbReference type="RefSeq" id="WP_104069505.1">
    <property type="nucleotide sequence ID" value="NZ_PRDS01000002.1"/>
</dbReference>
<proteinExistence type="predicted"/>
<dbReference type="PROSITE" id="PS00018">
    <property type="entry name" value="EF_HAND_1"/>
    <property type="match status" value="1"/>
</dbReference>
<dbReference type="InterPro" id="IPR002048">
    <property type="entry name" value="EF_hand_dom"/>
</dbReference>
<accession>A0A2S5JK88</accession>
<dbReference type="PROSITE" id="PS50222">
    <property type="entry name" value="EF_HAND_2"/>
    <property type="match status" value="1"/>
</dbReference>
<dbReference type="AlphaFoldDB" id="A0A2S5JK88"/>
<feature type="chain" id="PRO_5015535520" evidence="1">
    <location>
        <begin position="23"/>
        <end position="79"/>
    </location>
</feature>
<comment type="caution">
    <text evidence="3">The sequence shown here is derived from an EMBL/GenBank/DDBJ whole genome shotgun (WGS) entry which is preliminary data.</text>
</comment>
<evidence type="ECO:0000259" key="2">
    <source>
        <dbReference type="PROSITE" id="PS50222"/>
    </source>
</evidence>
<dbReference type="InterPro" id="IPR011992">
    <property type="entry name" value="EF-hand-dom_pair"/>
</dbReference>
<keyword evidence="1" id="KW-0732">Signal</keyword>
<evidence type="ECO:0000313" key="3">
    <source>
        <dbReference type="EMBL" id="PPB81675.1"/>
    </source>
</evidence>
<gene>
    <name evidence="3" type="ORF">LV82_00886</name>
</gene>
<feature type="domain" description="EF-hand" evidence="2">
    <location>
        <begin position="43"/>
        <end position="78"/>
    </location>
</feature>
<feature type="signal peptide" evidence="1">
    <location>
        <begin position="1"/>
        <end position="22"/>
    </location>
</feature>
<keyword evidence="4" id="KW-1185">Reference proteome</keyword>
<evidence type="ECO:0000256" key="1">
    <source>
        <dbReference type="SAM" id="SignalP"/>
    </source>
</evidence>
<dbReference type="SUPFAM" id="SSF47473">
    <property type="entry name" value="EF-hand"/>
    <property type="match status" value="1"/>
</dbReference>
<dbReference type="InterPro" id="IPR018247">
    <property type="entry name" value="EF_Hand_1_Ca_BS"/>
</dbReference>